<proteinExistence type="inferred from homology"/>
<dbReference type="NCBIfam" id="NF003454">
    <property type="entry name" value="PRK05035.1"/>
    <property type="match status" value="1"/>
</dbReference>
<dbReference type="InterPro" id="IPR017900">
    <property type="entry name" value="4Fe4S_Fe_S_CS"/>
</dbReference>
<dbReference type="Pfam" id="PF13375">
    <property type="entry name" value="RnfC_N"/>
    <property type="match status" value="1"/>
</dbReference>
<keyword evidence="4 8" id="KW-0677">Repeat</keyword>
<keyword evidence="8" id="KW-0472">Membrane</keyword>
<dbReference type="Pfam" id="PF12838">
    <property type="entry name" value="Fer4_7"/>
    <property type="match status" value="1"/>
</dbReference>
<keyword evidence="1 8" id="KW-0813">Transport</keyword>
<keyword evidence="9" id="KW-0175">Coiled coil</keyword>
<dbReference type="InterPro" id="IPR037225">
    <property type="entry name" value="Nuo51_FMN-bd_sf"/>
</dbReference>
<reference evidence="11 12" key="1">
    <citation type="journal article" date="2017" name="Environ. Microbiol.">
        <title>Genomic and physiological analyses of 'Reinekea forsetii' reveal a versatile opportunistic lifestyle during spring algae blooms.</title>
        <authorList>
            <person name="Avci B."/>
            <person name="Hahnke R.L."/>
            <person name="Chafee M."/>
            <person name="Fischer T."/>
            <person name="Gruber-Vodicka H."/>
            <person name="Tegetmeyer H.E."/>
            <person name="Harder J."/>
            <person name="Fuchs B.M."/>
            <person name="Amann R.I."/>
            <person name="Teeling H."/>
        </authorList>
    </citation>
    <scope>NUCLEOTIDE SEQUENCE [LARGE SCALE GENOMIC DNA]</scope>
    <source>
        <strain evidence="11 12">Hel1_31_D35</strain>
    </source>
</reference>
<dbReference type="OrthoDB" id="9767754at2"/>
<dbReference type="Gene3D" id="3.30.70.20">
    <property type="match status" value="1"/>
</dbReference>
<evidence type="ECO:0000256" key="4">
    <source>
        <dbReference type="ARBA" id="ARBA00022737"/>
    </source>
</evidence>
<comment type="function">
    <text evidence="8">Part of a membrane-bound complex that couples electron transfer with translocation of ions across the membrane.</text>
</comment>
<feature type="domain" description="4Fe-4S ferredoxin-type" evidence="10">
    <location>
        <begin position="368"/>
        <end position="398"/>
    </location>
</feature>
<keyword evidence="7 8" id="KW-0411">Iron-sulfur</keyword>
<dbReference type="AlphaFoldDB" id="A0A2K8KP71"/>
<dbReference type="InterPro" id="IPR017896">
    <property type="entry name" value="4Fe4S_Fe-S-bd"/>
</dbReference>
<evidence type="ECO:0000256" key="8">
    <source>
        <dbReference type="HAMAP-Rule" id="MF_00461"/>
    </source>
</evidence>
<dbReference type="InterPro" id="IPR026902">
    <property type="entry name" value="RnfC_N"/>
</dbReference>
<dbReference type="KEGG" id="rfo:REIFOR_01431"/>
<dbReference type="PROSITE" id="PS00198">
    <property type="entry name" value="4FE4S_FER_1"/>
    <property type="match status" value="1"/>
</dbReference>
<protein>
    <recommendedName>
        <fullName evidence="8">Ion-translocating oxidoreductase complex subunit C</fullName>
        <ecNumber evidence="8">7.-.-.-</ecNumber>
    </recommendedName>
    <alternativeName>
        <fullName evidence="8">Rnf electron transport complex subunit C</fullName>
    </alternativeName>
</protein>
<evidence type="ECO:0000256" key="7">
    <source>
        <dbReference type="ARBA" id="ARBA00023014"/>
    </source>
</evidence>
<dbReference type="EMBL" id="CP011797">
    <property type="protein sequence ID" value="ATX76577.1"/>
    <property type="molecule type" value="Genomic_DNA"/>
</dbReference>
<feature type="coiled-coil region" evidence="9">
    <location>
        <begin position="451"/>
        <end position="490"/>
    </location>
</feature>
<organism evidence="11 12">
    <name type="scientific">Reinekea forsetii</name>
    <dbReference type="NCBI Taxonomy" id="1336806"/>
    <lineage>
        <taxon>Bacteria</taxon>
        <taxon>Pseudomonadati</taxon>
        <taxon>Pseudomonadota</taxon>
        <taxon>Gammaproteobacteria</taxon>
        <taxon>Oceanospirillales</taxon>
        <taxon>Saccharospirillaceae</taxon>
        <taxon>Reinekea</taxon>
    </lineage>
</organism>
<feature type="domain" description="4Fe-4S ferredoxin-type" evidence="10">
    <location>
        <begin position="407"/>
        <end position="437"/>
    </location>
</feature>
<gene>
    <name evidence="8 11" type="primary">rnfC</name>
    <name evidence="11" type="ORF">REIFOR_01431</name>
</gene>
<comment type="subcellular location">
    <subcellularLocation>
        <location evidence="8">Cell inner membrane</location>
        <topology evidence="8">Peripheral membrane protein</topology>
    </subcellularLocation>
</comment>
<feature type="binding site" evidence="8">
    <location>
        <position position="381"/>
    </location>
    <ligand>
        <name>[4Fe-4S] cluster</name>
        <dbReference type="ChEBI" id="CHEBI:49883"/>
        <label>1</label>
    </ligand>
</feature>
<evidence type="ECO:0000256" key="6">
    <source>
        <dbReference type="ARBA" id="ARBA00023004"/>
    </source>
</evidence>
<sequence>MRGSQYIKVIDIGSFPGGIHPAQHKGESNTTPIATLPLPDRLWLPLSMHMGAAAEPNVQIGQHVLKGDLIAAAAGRVSANIHAPTSGTIGAIEAHAFAHDSGFSQPAIALDSDGLEQWRPQQAWSDWRSKGTEAVIERIRAGGVTGLGGAGFPTDVKYRNSQAQIHTLLINAAECEPYITADDRLMREQAEDILRGAQICQWLVGAKTILIGIEDNKPEAMAALKAAAEQLQLAIELAVVPTKYPSGGEKQLIQLVLGVEVPHAGLPSDLGIVCQNVGTLAQVYRTVVFDEPLIARVTTVTGAAVAQPGNYQVLIGTPIEELLQHAGVQMAKADRVIMGGPMMGFAVPDLQAPVVKATNCLLVPTKKELPPALPDNPCIRCGLCEQSCPVSLLPQQMLWAAKNRQLDAAQLHSLDACIECGACAYVCPSRIPLVQYFRYAKGEIRQENEATRNAERARIRFENRQNRLEREQAEKEAKRQLRAATAAKALAAKTGAEGQAGSETNELIAATLERVAAKKPLVGAPPASLSLEELAAAAQASQAKFASAAARLAEAEVNAPDMVNALQRATGKLEEKYLSTEAAYQTARAAADTQP</sequence>
<evidence type="ECO:0000256" key="2">
    <source>
        <dbReference type="ARBA" id="ARBA00022485"/>
    </source>
</evidence>
<accession>A0A2K8KP71</accession>
<dbReference type="InterPro" id="IPR019554">
    <property type="entry name" value="Soluble_ligand-bd"/>
</dbReference>
<keyword evidence="8" id="KW-1278">Translocase</keyword>
<dbReference type="HAMAP" id="MF_00461">
    <property type="entry name" value="RsxC_RnfC"/>
    <property type="match status" value="1"/>
</dbReference>
<evidence type="ECO:0000256" key="1">
    <source>
        <dbReference type="ARBA" id="ARBA00022448"/>
    </source>
</evidence>
<dbReference type="Gene3D" id="3.40.50.11540">
    <property type="entry name" value="NADH-ubiquinone oxidoreductase 51kDa subunit"/>
    <property type="match status" value="1"/>
</dbReference>
<feature type="binding site" evidence="8">
    <location>
        <position position="423"/>
    </location>
    <ligand>
        <name>[4Fe-4S] cluster</name>
        <dbReference type="ChEBI" id="CHEBI:49883"/>
        <label>2</label>
    </ligand>
</feature>
<feature type="binding site" evidence="8">
    <location>
        <position position="420"/>
    </location>
    <ligand>
        <name>[4Fe-4S] cluster</name>
        <dbReference type="ChEBI" id="CHEBI:49883"/>
        <label>2</label>
    </ligand>
</feature>
<dbReference type="SUPFAM" id="SSF142019">
    <property type="entry name" value="Nqo1 FMN-binding domain-like"/>
    <property type="match status" value="1"/>
</dbReference>
<comment type="subunit">
    <text evidence="8">The complex is composed of six subunits: RnfA, RnfB, RnfC, RnfD, RnfE and RnfG.</text>
</comment>
<dbReference type="GO" id="GO:0009055">
    <property type="term" value="F:electron transfer activity"/>
    <property type="evidence" value="ECO:0007669"/>
    <property type="project" value="InterPro"/>
</dbReference>
<keyword evidence="6 8" id="KW-0408">Iron</keyword>
<keyword evidence="8" id="KW-1003">Cell membrane</keyword>
<evidence type="ECO:0000256" key="3">
    <source>
        <dbReference type="ARBA" id="ARBA00022723"/>
    </source>
</evidence>
<feature type="binding site" evidence="8">
    <location>
        <position position="384"/>
    </location>
    <ligand>
        <name>[4Fe-4S] cluster</name>
        <dbReference type="ChEBI" id="CHEBI:49883"/>
        <label>1</label>
    </ligand>
</feature>
<evidence type="ECO:0000256" key="9">
    <source>
        <dbReference type="SAM" id="Coils"/>
    </source>
</evidence>
<keyword evidence="2 8" id="KW-0004">4Fe-4S</keyword>
<feature type="binding site" evidence="8">
    <location>
        <position position="388"/>
    </location>
    <ligand>
        <name>[4Fe-4S] cluster</name>
        <dbReference type="ChEBI" id="CHEBI:49883"/>
        <label>2</label>
    </ligand>
</feature>
<comment type="cofactor">
    <cofactor evidence="8">
        <name>[4Fe-4S] cluster</name>
        <dbReference type="ChEBI" id="CHEBI:49883"/>
    </cofactor>
    <text evidence="8">Binds 2 [4Fe-4S] clusters per subunit.</text>
</comment>
<name>A0A2K8KP71_9GAMM</name>
<keyword evidence="8" id="KW-0997">Cell inner membrane</keyword>
<keyword evidence="12" id="KW-1185">Reference proteome</keyword>
<dbReference type="PANTHER" id="PTHR43034">
    <property type="entry name" value="ION-TRANSLOCATING OXIDOREDUCTASE COMPLEX SUBUNIT C"/>
    <property type="match status" value="1"/>
</dbReference>
<dbReference type="Pfam" id="PF01512">
    <property type="entry name" value="Complex1_51K"/>
    <property type="match status" value="1"/>
</dbReference>
<feature type="binding site" evidence="8">
    <location>
        <position position="427"/>
    </location>
    <ligand>
        <name>[4Fe-4S] cluster</name>
        <dbReference type="ChEBI" id="CHEBI:49883"/>
        <label>1</label>
    </ligand>
</feature>
<evidence type="ECO:0000256" key="5">
    <source>
        <dbReference type="ARBA" id="ARBA00022982"/>
    </source>
</evidence>
<dbReference type="SUPFAM" id="SSF46548">
    <property type="entry name" value="alpha-helical ferredoxin"/>
    <property type="match status" value="1"/>
</dbReference>
<feature type="binding site" evidence="8">
    <location>
        <position position="378"/>
    </location>
    <ligand>
        <name>[4Fe-4S] cluster</name>
        <dbReference type="ChEBI" id="CHEBI:49883"/>
        <label>1</label>
    </ligand>
</feature>
<evidence type="ECO:0000259" key="10">
    <source>
        <dbReference type="PROSITE" id="PS51379"/>
    </source>
</evidence>
<dbReference type="InterPro" id="IPR011538">
    <property type="entry name" value="Nuo51_FMN-bd"/>
</dbReference>
<dbReference type="Pfam" id="PF10531">
    <property type="entry name" value="SLBB"/>
    <property type="match status" value="1"/>
</dbReference>
<keyword evidence="5 8" id="KW-0249">Electron transport</keyword>
<evidence type="ECO:0000313" key="12">
    <source>
        <dbReference type="Proteomes" id="UP000229757"/>
    </source>
</evidence>
<dbReference type="Proteomes" id="UP000229757">
    <property type="component" value="Chromosome"/>
</dbReference>
<dbReference type="GO" id="GO:0022900">
    <property type="term" value="P:electron transport chain"/>
    <property type="evidence" value="ECO:0007669"/>
    <property type="project" value="UniProtKB-UniRule"/>
</dbReference>
<dbReference type="GO" id="GO:0005886">
    <property type="term" value="C:plasma membrane"/>
    <property type="evidence" value="ECO:0007669"/>
    <property type="project" value="UniProtKB-SubCell"/>
</dbReference>
<dbReference type="PANTHER" id="PTHR43034:SF2">
    <property type="entry name" value="ION-TRANSLOCATING OXIDOREDUCTASE COMPLEX SUBUNIT C"/>
    <property type="match status" value="1"/>
</dbReference>
<keyword evidence="3 8" id="KW-0479">Metal-binding</keyword>
<evidence type="ECO:0000313" key="11">
    <source>
        <dbReference type="EMBL" id="ATX76577.1"/>
    </source>
</evidence>
<dbReference type="PROSITE" id="PS51379">
    <property type="entry name" value="4FE4S_FER_2"/>
    <property type="match status" value="2"/>
</dbReference>
<feature type="binding site" evidence="8">
    <location>
        <position position="417"/>
    </location>
    <ligand>
        <name>[4Fe-4S] cluster</name>
        <dbReference type="ChEBI" id="CHEBI:49883"/>
        <label>2</label>
    </ligand>
</feature>
<dbReference type="GO" id="GO:0051539">
    <property type="term" value="F:4 iron, 4 sulfur cluster binding"/>
    <property type="evidence" value="ECO:0007669"/>
    <property type="project" value="UniProtKB-KW"/>
</dbReference>
<dbReference type="RefSeq" id="WP_100256910.1">
    <property type="nucleotide sequence ID" value="NZ_CP011797.1"/>
</dbReference>
<dbReference type="EC" id="7.-.-.-" evidence="8"/>
<comment type="similarity">
    <text evidence="8">Belongs to the 4Fe4S bacterial-type ferredoxin family. RnfC subfamily.</text>
</comment>
<dbReference type="NCBIfam" id="TIGR01945">
    <property type="entry name" value="rnfC"/>
    <property type="match status" value="1"/>
</dbReference>
<dbReference type="GO" id="GO:0046872">
    <property type="term" value="F:metal ion binding"/>
    <property type="evidence" value="ECO:0007669"/>
    <property type="project" value="UniProtKB-KW"/>
</dbReference>
<dbReference type="InterPro" id="IPR010208">
    <property type="entry name" value="Ion_transpt_RnfC/RsxC"/>
</dbReference>